<dbReference type="InterPro" id="IPR007018">
    <property type="entry name" value="Mediator_Med6"/>
</dbReference>
<evidence type="ECO:0000256" key="2">
    <source>
        <dbReference type="ARBA" id="ARBA00007526"/>
    </source>
</evidence>
<keyword evidence="4 6" id="KW-0804">Transcription</keyword>
<keyword evidence="8" id="KW-1185">Reference proteome</keyword>
<comment type="function">
    <text evidence="6">Component of the Mediator complex, a coactivator involved in the regulated transcription of nearly all RNA polymerase II-dependent genes. Mediator functions as a bridge to convey information from gene-specific regulatory proteins to the basal RNA polymerase II transcription machinery. Mediator is recruited to promoters by direct interactions with regulatory proteins and serves as a scaffold for the assembly of a functional preinitiation complex with RNA polymerase II and the general transcription factors.</text>
</comment>
<proteinExistence type="inferred from homology"/>
<dbReference type="InterPro" id="IPR038566">
    <property type="entry name" value="Mediator_Med6_sf"/>
</dbReference>
<dbReference type="PANTHER" id="PTHR13104">
    <property type="entry name" value="MED-6-RELATED"/>
    <property type="match status" value="1"/>
</dbReference>
<sequence length="174" mass="19681">SSLADYVVCADSDFLFSVVSTLADYYVIAGVVFQAPDVGSVINSRLLTSVHHLQSAFDEALSYSRYHPSKGYWWEFKDQEATDKTKTKEKVKEEPSSIFQRRRVDILLAELTKKFPPKLPSPPQLEKQTEESVKTEIKVEVKQEKTETQHAAPFPTQSAKTGIKPPPEKRPRLA</sequence>
<gene>
    <name evidence="9" type="primary">LOC106476689</name>
    <name evidence="6" type="synonym">MED6</name>
</gene>
<feature type="region of interest" description="Disordered" evidence="7">
    <location>
        <begin position="115"/>
        <end position="174"/>
    </location>
</feature>
<evidence type="ECO:0000313" key="8">
    <source>
        <dbReference type="Proteomes" id="UP000694941"/>
    </source>
</evidence>
<dbReference type="GeneID" id="106476689"/>
<organism evidence="8 9">
    <name type="scientific">Limulus polyphemus</name>
    <name type="common">Atlantic horseshoe crab</name>
    <dbReference type="NCBI Taxonomy" id="6850"/>
    <lineage>
        <taxon>Eukaryota</taxon>
        <taxon>Metazoa</taxon>
        <taxon>Ecdysozoa</taxon>
        <taxon>Arthropoda</taxon>
        <taxon>Chelicerata</taxon>
        <taxon>Merostomata</taxon>
        <taxon>Xiphosura</taxon>
        <taxon>Limulidae</taxon>
        <taxon>Limulus</taxon>
    </lineage>
</organism>
<keyword evidence="5 6" id="KW-0539">Nucleus</keyword>
<accession>A0ABM1C1W9</accession>
<dbReference type="Pfam" id="PF04934">
    <property type="entry name" value="Med6"/>
    <property type="match status" value="1"/>
</dbReference>
<feature type="non-terminal residue" evidence="9">
    <location>
        <position position="1"/>
    </location>
</feature>
<evidence type="ECO:0000256" key="5">
    <source>
        <dbReference type="ARBA" id="ARBA00023242"/>
    </source>
</evidence>
<dbReference type="RefSeq" id="XP_013792778.1">
    <property type="nucleotide sequence ID" value="XM_013937324.2"/>
</dbReference>
<evidence type="ECO:0000256" key="4">
    <source>
        <dbReference type="ARBA" id="ARBA00023163"/>
    </source>
</evidence>
<feature type="compositionally biased region" description="Basic and acidic residues" evidence="7">
    <location>
        <begin position="127"/>
        <end position="148"/>
    </location>
</feature>
<reference evidence="9" key="1">
    <citation type="submission" date="2025-08" db="UniProtKB">
        <authorList>
            <consortium name="RefSeq"/>
        </authorList>
    </citation>
    <scope>IDENTIFICATION</scope>
    <source>
        <tissue evidence="9">Muscle</tissue>
    </source>
</reference>
<keyword evidence="6" id="KW-0010">Activator</keyword>
<name>A0ABM1C1W9_LIMPO</name>
<comment type="similarity">
    <text evidence="2 6">Belongs to the Mediator complex subunit 6 family.</text>
</comment>
<protein>
    <recommendedName>
        <fullName evidence="6">Mediator of RNA polymerase II transcription subunit 6</fullName>
    </recommendedName>
    <alternativeName>
        <fullName evidence="6">Mediator complex subunit 6</fullName>
    </alternativeName>
</protein>
<comment type="subcellular location">
    <subcellularLocation>
        <location evidence="1 6">Nucleus</location>
    </subcellularLocation>
</comment>
<keyword evidence="3 6" id="KW-0805">Transcription regulation</keyword>
<evidence type="ECO:0000256" key="3">
    <source>
        <dbReference type="ARBA" id="ARBA00023015"/>
    </source>
</evidence>
<dbReference type="Gene3D" id="3.10.450.580">
    <property type="entry name" value="Mediator complex, subunit Med6"/>
    <property type="match status" value="1"/>
</dbReference>
<evidence type="ECO:0000256" key="1">
    <source>
        <dbReference type="ARBA" id="ARBA00004123"/>
    </source>
</evidence>
<evidence type="ECO:0000313" key="9">
    <source>
        <dbReference type="RefSeq" id="XP_013792778.1"/>
    </source>
</evidence>
<dbReference type="Proteomes" id="UP000694941">
    <property type="component" value="Unplaced"/>
</dbReference>
<evidence type="ECO:0000256" key="6">
    <source>
        <dbReference type="RuleBase" id="RU364143"/>
    </source>
</evidence>
<comment type="subunit">
    <text evidence="6">Component of the Mediator complex.</text>
</comment>
<evidence type="ECO:0000256" key="7">
    <source>
        <dbReference type="SAM" id="MobiDB-lite"/>
    </source>
</evidence>